<evidence type="ECO:0000313" key="2">
    <source>
        <dbReference type="EMBL" id="CRL06334.1"/>
    </source>
</evidence>
<name>A0A1J1J4C8_9DIPT</name>
<sequence>MVGTNGVRLERDRRRTNEHANVRICFVFLSLLSVIATDHELCHKNNLDNMVMMYAISIVTTQSLNRYQIEESASKNLKNVLIKTGKQQQQHRQLQFYVFQRKTQL</sequence>
<keyword evidence="1" id="KW-1133">Transmembrane helix</keyword>
<keyword evidence="3" id="KW-1185">Reference proteome</keyword>
<keyword evidence="1" id="KW-0812">Transmembrane</keyword>
<dbReference type="EMBL" id="CVRI01000066">
    <property type="protein sequence ID" value="CRL06334.1"/>
    <property type="molecule type" value="Genomic_DNA"/>
</dbReference>
<evidence type="ECO:0000313" key="3">
    <source>
        <dbReference type="Proteomes" id="UP000183832"/>
    </source>
</evidence>
<dbReference type="Proteomes" id="UP000183832">
    <property type="component" value="Unassembled WGS sequence"/>
</dbReference>
<feature type="transmembrane region" description="Helical" evidence="1">
    <location>
        <begin position="20"/>
        <end position="37"/>
    </location>
</feature>
<proteinExistence type="predicted"/>
<reference evidence="2 3" key="1">
    <citation type="submission" date="2015-04" db="EMBL/GenBank/DDBJ databases">
        <authorList>
            <person name="Syromyatnikov M.Y."/>
            <person name="Popov V.N."/>
        </authorList>
    </citation>
    <scope>NUCLEOTIDE SEQUENCE [LARGE SCALE GENOMIC DNA]</scope>
</reference>
<organism evidence="2 3">
    <name type="scientific">Clunio marinus</name>
    <dbReference type="NCBI Taxonomy" id="568069"/>
    <lineage>
        <taxon>Eukaryota</taxon>
        <taxon>Metazoa</taxon>
        <taxon>Ecdysozoa</taxon>
        <taxon>Arthropoda</taxon>
        <taxon>Hexapoda</taxon>
        <taxon>Insecta</taxon>
        <taxon>Pterygota</taxon>
        <taxon>Neoptera</taxon>
        <taxon>Endopterygota</taxon>
        <taxon>Diptera</taxon>
        <taxon>Nematocera</taxon>
        <taxon>Chironomoidea</taxon>
        <taxon>Chironomidae</taxon>
        <taxon>Clunio</taxon>
    </lineage>
</organism>
<accession>A0A1J1J4C8</accession>
<gene>
    <name evidence="2" type="ORF">CLUMA_CG019213</name>
</gene>
<keyword evidence="1" id="KW-0472">Membrane</keyword>
<protein>
    <submittedName>
        <fullName evidence="2">CLUMA_CG019213, isoform A</fullName>
    </submittedName>
</protein>
<evidence type="ECO:0000256" key="1">
    <source>
        <dbReference type="SAM" id="Phobius"/>
    </source>
</evidence>
<dbReference type="AlphaFoldDB" id="A0A1J1J4C8"/>